<dbReference type="Proteomes" id="UP000324222">
    <property type="component" value="Unassembled WGS sequence"/>
</dbReference>
<dbReference type="EMBL" id="VSRR010115784">
    <property type="protein sequence ID" value="MPC98829.1"/>
    <property type="molecule type" value="Genomic_DNA"/>
</dbReference>
<dbReference type="AlphaFoldDB" id="A0A5B7JVK1"/>
<accession>A0A5B7JVK1</accession>
<proteinExistence type="predicted"/>
<name>A0A5B7JVK1_PORTR</name>
<sequence length="75" mass="8225">MSSQHVSLSFSPLLSPPGVCGAREEVWERMKSRWRLEDNAQSLHYLNLLGSGSNDEGSASSLRPLNIILVGKESV</sequence>
<reference evidence="1 2" key="1">
    <citation type="submission" date="2019-05" db="EMBL/GenBank/DDBJ databases">
        <title>Another draft genome of Portunus trituberculatus and its Hox gene families provides insights of decapod evolution.</title>
        <authorList>
            <person name="Jeong J.-H."/>
            <person name="Song I."/>
            <person name="Kim S."/>
            <person name="Choi T."/>
            <person name="Kim D."/>
            <person name="Ryu S."/>
            <person name="Kim W."/>
        </authorList>
    </citation>
    <scope>NUCLEOTIDE SEQUENCE [LARGE SCALE GENOMIC DNA]</scope>
    <source>
        <tissue evidence="1">Muscle</tissue>
    </source>
</reference>
<gene>
    <name evidence="1" type="ORF">E2C01_094214</name>
</gene>
<evidence type="ECO:0000313" key="2">
    <source>
        <dbReference type="Proteomes" id="UP000324222"/>
    </source>
</evidence>
<comment type="caution">
    <text evidence="1">The sequence shown here is derived from an EMBL/GenBank/DDBJ whole genome shotgun (WGS) entry which is preliminary data.</text>
</comment>
<keyword evidence="2" id="KW-1185">Reference proteome</keyword>
<evidence type="ECO:0000313" key="1">
    <source>
        <dbReference type="EMBL" id="MPC98829.1"/>
    </source>
</evidence>
<protein>
    <submittedName>
        <fullName evidence="1">Uncharacterized protein</fullName>
    </submittedName>
</protein>
<organism evidence="1 2">
    <name type="scientific">Portunus trituberculatus</name>
    <name type="common">Swimming crab</name>
    <name type="synonym">Neptunus trituberculatus</name>
    <dbReference type="NCBI Taxonomy" id="210409"/>
    <lineage>
        <taxon>Eukaryota</taxon>
        <taxon>Metazoa</taxon>
        <taxon>Ecdysozoa</taxon>
        <taxon>Arthropoda</taxon>
        <taxon>Crustacea</taxon>
        <taxon>Multicrustacea</taxon>
        <taxon>Malacostraca</taxon>
        <taxon>Eumalacostraca</taxon>
        <taxon>Eucarida</taxon>
        <taxon>Decapoda</taxon>
        <taxon>Pleocyemata</taxon>
        <taxon>Brachyura</taxon>
        <taxon>Eubrachyura</taxon>
        <taxon>Portunoidea</taxon>
        <taxon>Portunidae</taxon>
        <taxon>Portuninae</taxon>
        <taxon>Portunus</taxon>
    </lineage>
</organism>